<reference evidence="19 20" key="1">
    <citation type="submission" date="2019-12" db="EMBL/GenBank/DDBJ databases">
        <authorList>
            <person name="Yang R."/>
        </authorList>
    </citation>
    <scope>NUCLEOTIDE SEQUENCE [LARGE SCALE GENOMIC DNA]</scope>
    <source>
        <strain evidence="19 20">DONG20-135</strain>
    </source>
</reference>
<dbReference type="InterPro" id="IPR006083">
    <property type="entry name" value="PRK/URK"/>
</dbReference>
<evidence type="ECO:0000256" key="9">
    <source>
        <dbReference type="ARBA" id="ARBA00022741"/>
    </source>
</evidence>
<evidence type="ECO:0000256" key="1">
    <source>
        <dbReference type="ARBA" id="ARBA00004496"/>
    </source>
</evidence>
<dbReference type="InterPro" id="IPR000764">
    <property type="entry name" value="Uridine_kinase-like"/>
</dbReference>
<evidence type="ECO:0000256" key="6">
    <source>
        <dbReference type="ARBA" id="ARBA00021478"/>
    </source>
</evidence>
<evidence type="ECO:0000256" key="11">
    <source>
        <dbReference type="ARBA" id="ARBA00022840"/>
    </source>
</evidence>
<gene>
    <name evidence="16" type="primary">udk</name>
    <name evidence="19" type="ORF">GSF08_08395</name>
</gene>
<evidence type="ECO:0000256" key="3">
    <source>
        <dbReference type="ARBA" id="ARBA00004784"/>
    </source>
</evidence>
<evidence type="ECO:0000313" key="19">
    <source>
        <dbReference type="EMBL" id="MXQ73959.1"/>
    </source>
</evidence>
<dbReference type="CDD" id="cd02023">
    <property type="entry name" value="UMPK"/>
    <property type="match status" value="1"/>
</dbReference>
<evidence type="ECO:0000256" key="7">
    <source>
        <dbReference type="ARBA" id="ARBA00022490"/>
    </source>
</evidence>
<dbReference type="AlphaFoldDB" id="A0A6N8UBP9"/>
<evidence type="ECO:0000256" key="17">
    <source>
        <dbReference type="RuleBase" id="RU003825"/>
    </source>
</evidence>
<dbReference type="NCBIfam" id="TIGR00235">
    <property type="entry name" value="udk"/>
    <property type="match status" value="1"/>
</dbReference>
<protein>
    <recommendedName>
        <fullName evidence="6 16">Uridine kinase</fullName>
        <ecNumber evidence="5 16">2.7.1.48</ecNumber>
    </recommendedName>
    <alternativeName>
        <fullName evidence="12 16">Cytidine monophosphokinase</fullName>
    </alternativeName>
    <alternativeName>
        <fullName evidence="13 16">Uridine monophosphokinase</fullName>
    </alternativeName>
</protein>
<keyword evidence="9 16" id="KW-0547">Nucleotide-binding</keyword>
<dbReference type="PRINTS" id="PR00988">
    <property type="entry name" value="URIDINKINASE"/>
</dbReference>
<comment type="similarity">
    <text evidence="4 16 17">Belongs to the uridine kinase family.</text>
</comment>
<dbReference type="HAMAP" id="MF_00551">
    <property type="entry name" value="Uridine_kinase"/>
    <property type="match status" value="1"/>
</dbReference>
<evidence type="ECO:0000256" key="10">
    <source>
        <dbReference type="ARBA" id="ARBA00022777"/>
    </source>
</evidence>
<comment type="catalytic activity">
    <reaction evidence="15 16 17">
        <text>uridine + ATP = UMP + ADP + H(+)</text>
        <dbReference type="Rhea" id="RHEA:16825"/>
        <dbReference type="ChEBI" id="CHEBI:15378"/>
        <dbReference type="ChEBI" id="CHEBI:16704"/>
        <dbReference type="ChEBI" id="CHEBI:30616"/>
        <dbReference type="ChEBI" id="CHEBI:57865"/>
        <dbReference type="ChEBI" id="CHEBI:456216"/>
        <dbReference type="EC" id="2.7.1.48"/>
    </reaction>
</comment>
<dbReference type="EC" id="2.7.1.48" evidence="5 16"/>
<dbReference type="UniPathway" id="UPA00574">
    <property type="reaction ID" value="UER00637"/>
</dbReference>
<proteinExistence type="inferred from homology"/>
<sequence>MNSSIIIGIAGGSASGKTSISRQLKEAFENTQSVVIIRQDDYYKDQHQKTMEERIKTNYDHPFAFDNELLVEHLKTLTSGGSVEKPTYDFVHHTRSDHVEHIDSSDVIVIEGLFVLENEELRDLCDIKVFVDTDADIRFIRRLLRDVNDRGRTLDSVVTQYTTRVRDMHNQFVEPSKRYADVIIPEGGQNSVAIDLLLTKISSIIHRNVV</sequence>
<keyword evidence="8 16" id="KW-0808">Transferase</keyword>
<dbReference type="PANTHER" id="PTHR10285">
    <property type="entry name" value="URIDINE KINASE"/>
    <property type="match status" value="1"/>
</dbReference>
<comment type="pathway">
    <text evidence="2 16 17">Pyrimidine metabolism; UMP biosynthesis via salvage pathway; UMP from uridine: step 1/1.</text>
</comment>
<keyword evidence="7 16" id="KW-0963">Cytoplasm</keyword>
<evidence type="ECO:0000256" key="12">
    <source>
        <dbReference type="ARBA" id="ARBA00030641"/>
    </source>
</evidence>
<dbReference type="GO" id="GO:0005737">
    <property type="term" value="C:cytoplasm"/>
    <property type="evidence" value="ECO:0007669"/>
    <property type="project" value="UniProtKB-SubCell"/>
</dbReference>
<dbReference type="NCBIfam" id="NF004018">
    <property type="entry name" value="PRK05480.1"/>
    <property type="match status" value="1"/>
</dbReference>
<reference evidence="19 20" key="2">
    <citation type="submission" date="2020-01" db="EMBL/GenBank/DDBJ databases">
        <title>Clostridiaceae sp. nov. isolated from the gut of human by culturomics.</title>
        <authorList>
            <person name="Chang Y."/>
        </authorList>
    </citation>
    <scope>NUCLEOTIDE SEQUENCE [LARGE SCALE GENOMIC DNA]</scope>
    <source>
        <strain evidence="19 20">DONG20-135</strain>
    </source>
</reference>
<dbReference type="Proteomes" id="UP000434036">
    <property type="component" value="Unassembled WGS sequence"/>
</dbReference>
<feature type="domain" description="Phosphoribulokinase/uridine kinase" evidence="18">
    <location>
        <begin position="6"/>
        <end position="192"/>
    </location>
</feature>
<evidence type="ECO:0000256" key="5">
    <source>
        <dbReference type="ARBA" id="ARBA00012137"/>
    </source>
</evidence>
<evidence type="ECO:0000256" key="16">
    <source>
        <dbReference type="HAMAP-Rule" id="MF_00551"/>
    </source>
</evidence>
<dbReference type="UniPathway" id="UPA00579">
    <property type="reaction ID" value="UER00640"/>
</dbReference>
<dbReference type="GO" id="GO:0005524">
    <property type="term" value="F:ATP binding"/>
    <property type="evidence" value="ECO:0007669"/>
    <property type="project" value="UniProtKB-UniRule"/>
</dbReference>
<name>A0A6N8UBP9_9FIRM</name>
<dbReference type="RefSeq" id="WP_160625356.1">
    <property type="nucleotide sequence ID" value="NZ_WUUQ01000002.1"/>
</dbReference>
<evidence type="ECO:0000256" key="2">
    <source>
        <dbReference type="ARBA" id="ARBA00004690"/>
    </source>
</evidence>
<comment type="subcellular location">
    <subcellularLocation>
        <location evidence="1 16 17">Cytoplasm</location>
    </subcellularLocation>
</comment>
<dbReference type="Pfam" id="PF00485">
    <property type="entry name" value="PRK"/>
    <property type="match status" value="1"/>
</dbReference>
<dbReference type="GO" id="GO:0044206">
    <property type="term" value="P:UMP salvage"/>
    <property type="evidence" value="ECO:0007669"/>
    <property type="project" value="UniProtKB-UniRule"/>
</dbReference>
<dbReference type="InterPro" id="IPR027417">
    <property type="entry name" value="P-loop_NTPase"/>
</dbReference>
<dbReference type="GO" id="GO:0044211">
    <property type="term" value="P:CTP salvage"/>
    <property type="evidence" value="ECO:0007669"/>
    <property type="project" value="UniProtKB-UniRule"/>
</dbReference>
<dbReference type="InterPro" id="IPR026008">
    <property type="entry name" value="Uridine_kinase"/>
</dbReference>
<organism evidence="19 20">
    <name type="scientific">Copranaerobaculum intestinale</name>
    <dbReference type="NCBI Taxonomy" id="2692629"/>
    <lineage>
        <taxon>Bacteria</taxon>
        <taxon>Bacillati</taxon>
        <taxon>Bacillota</taxon>
        <taxon>Erysipelotrichia</taxon>
        <taxon>Erysipelotrichales</taxon>
        <taxon>Erysipelotrichaceae</taxon>
        <taxon>Copranaerobaculum</taxon>
    </lineage>
</organism>
<comment type="pathway">
    <text evidence="3 16 17">Pyrimidine metabolism; CTP biosynthesis via salvage pathway; CTP from cytidine: step 1/3.</text>
</comment>
<keyword evidence="10 16" id="KW-0418">Kinase</keyword>
<keyword evidence="20" id="KW-1185">Reference proteome</keyword>
<dbReference type="GO" id="GO:0004849">
    <property type="term" value="F:uridine kinase activity"/>
    <property type="evidence" value="ECO:0007669"/>
    <property type="project" value="UniProtKB-UniRule"/>
</dbReference>
<evidence type="ECO:0000313" key="20">
    <source>
        <dbReference type="Proteomes" id="UP000434036"/>
    </source>
</evidence>
<evidence type="ECO:0000256" key="8">
    <source>
        <dbReference type="ARBA" id="ARBA00022679"/>
    </source>
</evidence>
<accession>A0A6N8UBP9</accession>
<evidence type="ECO:0000259" key="18">
    <source>
        <dbReference type="Pfam" id="PF00485"/>
    </source>
</evidence>
<evidence type="ECO:0000256" key="13">
    <source>
        <dbReference type="ARBA" id="ARBA00031452"/>
    </source>
</evidence>
<dbReference type="Gene3D" id="3.40.50.300">
    <property type="entry name" value="P-loop containing nucleotide triphosphate hydrolases"/>
    <property type="match status" value="1"/>
</dbReference>
<evidence type="ECO:0000256" key="4">
    <source>
        <dbReference type="ARBA" id="ARBA00005408"/>
    </source>
</evidence>
<dbReference type="SUPFAM" id="SSF52540">
    <property type="entry name" value="P-loop containing nucleoside triphosphate hydrolases"/>
    <property type="match status" value="1"/>
</dbReference>
<evidence type="ECO:0000256" key="14">
    <source>
        <dbReference type="ARBA" id="ARBA00047436"/>
    </source>
</evidence>
<comment type="catalytic activity">
    <reaction evidence="14 17">
        <text>cytidine + ATP = CMP + ADP + H(+)</text>
        <dbReference type="Rhea" id="RHEA:24674"/>
        <dbReference type="ChEBI" id="CHEBI:15378"/>
        <dbReference type="ChEBI" id="CHEBI:17562"/>
        <dbReference type="ChEBI" id="CHEBI:30616"/>
        <dbReference type="ChEBI" id="CHEBI:60377"/>
        <dbReference type="ChEBI" id="CHEBI:456216"/>
        <dbReference type="EC" id="2.7.1.48"/>
    </reaction>
</comment>
<comment type="caution">
    <text evidence="19">The sequence shown here is derived from an EMBL/GenBank/DDBJ whole genome shotgun (WGS) entry which is preliminary data.</text>
</comment>
<feature type="binding site" evidence="16">
    <location>
        <begin position="11"/>
        <end position="18"/>
    </location>
    <ligand>
        <name>ATP</name>
        <dbReference type="ChEBI" id="CHEBI:30616"/>
    </ligand>
</feature>
<dbReference type="EMBL" id="WUUQ01000002">
    <property type="protein sequence ID" value="MXQ73959.1"/>
    <property type="molecule type" value="Genomic_DNA"/>
</dbReference>
<keyword evidence="11 16" id="KW-0067">ATP-binding</keyword>
<evidence type="ECO:0000256" key="15">
    <source>
        <dbReference type="ARBA" id="ARBA00048909"/>
    </source>
</evidence>